<dbReference type="RefSeq" id="XP_016224141.1">
    <property type="nucleotide sequence ID" value="XM_016368353.1"/>
</dbReference>
<gene>
    <name evidence="1" type="ORF">PV10_03852</name>
</gene>
<organism evidence="1 2">
    <name type="scientific">Exophiala mesophila</name>
    <name type="common">Black yeast-like fungus</name>
    <dbReference type="NCBI Taxonomy" id="212818"/>
    <lineage>
        <taxon>Eukaryota</taxon>
        <taxon>Fungi</taxon>
        <taxon>Dikarya</taxon>
        <taxon>Ascomycota</taxon>
        <taxon>Pezizomycotina</taxon>
        <taxon>Eurotiomycetes</taxon>
        <taxon>Chaetothyriomycetidae</taxon>
        <taxon>Chaetothyriales</taxon>
        <taxon>Herpotrichiellaceae</taxon>
        <taxon>Exophiala</taxon>
    </lineage>
</organism>
<keyword evidence="2" id="KW-1185">Reference proteome</keyword>
<dbReference type="Proteomes" id="UP000054302">
    <property type="component" value="Unassembled WGS sequence"/>
</dbReference>
<sequence>MNPDVPLDGHLVFSDSLLKIFYRRRQYYATVRAIATMRQGVLRNVPINQLVSLAFLSSPKDLRLFGTDNPTLASLVFQKYISDGTNDLFHDWQLFCKLLDDPVQRSECLVEGAIHFALEVIPKGWHHIWRIRGSELLYLLQGHRHSSADDDDTQSTSHLTSLNAGSPFVAETPEASLLRDVLGGFLQVAMRTSEKRRKEENKRFTSAVRLHFPLNSGEDMKLEIFINSSAGHAIVQAVGDDDLMKDMLGKYLADAMEDSLWIRGDQAIGATRTHEALAVIPTETKDCRLLILLPFLKGRELFERLFTV</sequence>
<protein>
    <submittedName>
        <fullName evidence="1">Uncharacterized protein</fullName>
    </submittedName>
</protein>
<dbReference type="AlphaFoldDB" id="A0A0D1ZD27"/>
<evidence type="ECO:0000313" key="2">
    <source>
        <dbReference type="Proteomes" id="UP000054302"/>
    </source>
</evidence>
<proteinExistence type="predicted"/>
<name>A0A0D1ZD27_EXOME</name>
<dbReference type="GeneID" id="27321697"/>
<dbReference type="OrthoDB" id="5424905at2759"/>
<dbReference type="EMBL" id="KN847522">
    <property type="protein sequence ID" value="KIV92567.1"/>
    <property type="molecule type" value="Genomic_DNA"/>
</dbReference>
<dbReference type="VEuPathDB" id="FungiDB:PV10_03852"/>
<accession>A0A0D1ZD27</accession>
<reference evidence="1 2" key="1">
    <citation type="submission" date="2015-01" db="EMBL/GenBank/DDBJ databases">
        <title>The Genome Sequence of Exophiala mesophila CBS40295.</title>
        <authorList>
            <consortium name="The Broad Institute Genomics Platform"/>
            <person name="Cuomo C."/>
            <person name="de Hoog S."/>
            <person name="Gorbushina A."/>
            <person name="Stielow B."/>
            <person name="Teixiera M."/>
            <person name="Abouelleil A."/>
            <person name="Chapman S.B."/>
            <person name="Priest M."/>
            <person name="Young S.K."/>
            <person name="Wortman J."/>
            <person name="Nusbaum C."/>
            <person name="Birren B."/>
        </authorList>
    </citation>
    <scope>NUCLEOTIDE SEQUENCE [LARGE SCALE GENOMIC DNA]</scope>
    <source>
        <strain evidence="1 2">CBS 40295</strain>
    </source>
</reference>
<dbReference type="STRING" id="212818.A0A0D1ZD27"/>
<evidence type="ECO:0000313" key="1">
    <source>
        <dbReference type="EMBL" id="KIV92567.1"/>
    </source>
</evidence>
<dbReference type="HOGENOM" id="CLU_844788_0_0_1"/>